<proteinExistence type="inferred from homology"/>
<dbReference type="PANTHER" id="PTHR33048:SF47">
    <property type="entry name" value="INTEGRAL MEMBRANE PROTEIN-RELATED"/>
    <property type="match status" value="1"/>
</dbReference>
<evidence type="ECO:0000256" key="2">
    <source>
        <dbReference type="ARBA" id="ARBA00022692"/>
    </source>
</evidence>
<comment type="subcellular location">
    <subcellularLocation>
        <location evidence="1">Membrane</location>
        <topology evidence="1">Multi-pass membrane protein</topology>
    </subcellularLocation>
</comment>
<feature type="transmembrane region" description="Helical" evidence="7">
    <location>
        <begin position="99"/>
        <end position="121"/>
    </location>
</feature>
<feature type="compositionally biased region" description="Polar residues" evidence="6">
    <location>
        <begin position="342"/>
        <end position="360"/>
    </location>
</feature>
<evidence type="ECO:0000256" key="7">
    <source>
        <dbReference type="SAM" id="Phobius"/>
    </source>
</evidence>
<name>A0ABY6TTQ2_BIOOC</name>
<keyword evidence="10" id="KW-1185">Reference proteome</keyword>
<dbReference type="Proteomes" id="UP000766486">
    <property type="component" value="Unassembled WGS sequence"/>
</dbReference>
<comment type="caution">
    <text evidence="9">The sequence shown here is derived from an EMBL/GenBank/DDBJ whole genome shotgun (WGS) entry which is preliminary data.</text>
</comment>
<feature type="transmembrane region" description="Helical" evidence="7">
    <location>
        <begin position="18"/>
        <end position="39"/>
    </location>
</feature>
<comment type="similarity">
    <text evidence="5">Belongs to the SAT4 family.</text>
</comment>
<feature type="transmembrane region" description="Helical" evidence="7">
    <location>
        <begin position="177"/>
        <end position="198"/>
    </location>
</feature>
<dbReference type="InterPro" id="IPR049326">
    <property type="entry name" value="Rhodopsin_dom_fungi"/>
</dbReference>
<feature type="transmembrane region" description="Helical" evidence="7">
    <location>
        <begin position="70"/>
        <end position="87"/>
    </location>
</feature>
<organism evidence="9 10">
    <name type="scientific">Bionectria ochroleuca</name>
    <name type="common">Gliocladium roseum</name>
    <dbReference type="NCBI Taxonomy" id="29856"/>
    <lineage>
        <taxon>Eukaryota</taxon>
        <taxon>Fungi</taxon>
        <taxon>Dikarya</taxon>
        <taxon>Ascomycota</taxon>
        <taxon>Pezizomycotina</taxon>
        <taxon>Sordariomycetes</taxon>
        <taxon>Hypocreomycetidae</taxon>
        <taxon>Hypocreales</taxon>
        <taxon>Bionectriaceae</taxon>
        <taxon>Clonostachys</taxon>
    </lineage>
</organism>
<evidence type="ECO:0000256" key="5">
    <source>
        <dbReference type="ARBA" id="ARBA00038359"/>
    </source>
</evidence>
<feature type="transmembrane region" description="Helical" evidence="7">
    <location>
        <begin position="145"/>
        <end position="165"/>
    </location>
</feature>
<evidence type="ECO:0000256" key="6">
    <source>
        <dbReference type="SAM" id="MobiDB-lite"/>
    </source>
</evidence>
<feature type="transmembrane region" description="Helical" evidence="7">
    <location>
        <begin position="218"/>
        <end position="241"/>
    </location>
</feature>
<evidence type="ECO:0000259" key="8">
    <source>
        <dbReference type="Pfam" id="PF20684"/>
    </source>
</evidence>
<keyword evidence="3 7" id="KW-1133">Transmembrane helix</keyword>
<evidence type="ECO:0000313" key="9">
    <source>
        <dbReference type="EMBL" id="VUC21560.1"/>
    </source>
</evidence>
<evidence type="ECO:0000256" key="1">
    <source>
        <dbReference type="ARBA" id="ARBA00004141"/>
    </source>
</evidence>
<feature type="domain" description="Rhodopsin" evidence="8">
    <location>
        <begin position="1"/>
        <end position="240"/>
    </location>
</feature>
<gene>
    <name evidence="9" type="ORF">CLO192961_LOCUS58312</name>
</gene>
<protein>
    <recommendedName>
        <fullName evidence="8">Rhodopsin domain-containing protein</fullName>
    </recommendedName>
</protein>
<keyword evidence="4 7" id="KW-0472">Membrane</keyword>
<dbReference type="EMBL" id="CABFNS010000414">
    <property type="protein sequence ID" value="VUC21560.1"/>
    <property type="molecule type" value="Genomic_DNA"/>
</dbReference>
<dbReference type="PANTHER" id="PTHR33048">
    <property type="entry name" value="PTH11-LIKE INTEGRAL MEMBRANE PROTEIN (AFU_ORTHOLOGUE AFUA_5G11245)"/>
    <property type="match status" value="1"/>
</dbReference>
<evidence type="ECO:0000313" key="10">
    <source>
        <dbReference type="Proteomes" id="UP000766486"/>
    </source>
</evidence>
<keyword evidence="2 7" id="KW-0812">Transmembrane</keyword>
<sequence length="385" mass="41765">MRFVAVHLRGSGYRVQDWLVVLAWVCSIGYNATTSFGVVKGSYGLPVAEVIQNDPGSLVIALKTLWVGQWFWATGTASFRTAILLLYMDIFPEKRFKKLVAGSIGLVGAYWVASLLTIALLCRPVGRNWDTTRTDTCGDVRSLELFSAVFNMVLDLWVVLLPLPTVWGLKLSSNKKWAVSTSFLLGVFTAGINLGRLIHTIKCDPLLGVTYCLHDSVILNLGEQTMGLVVACAPTLGVVFVRKRQRRGYGAMKSSGVAGSSGNQASSGSGLSSRKKSVGQKFLDSLLTTNFESELTNTKTRNRGQDGEAEDAIELTRHSPTGHSEPLSTDQDVGGDAVGSHVSVTHNGSFQTSDEGSTRPTPARLEIVYTRDYSVRQDERPGAAR</sequence>
<accession>A0ABY6TTQ2</accession>
<evidence type="ECO:0000256" key="4">
    <source>
        <dbReference type="ARBA" id="ARBA00023136"/>
    </source>
</evidence>
<feature type="compositionally biased region" description="Low complexity" evidence="6">
    <location>
        <begin position="254"/>
        <end position="272"/>
    </location>
</feature>
<reference evidence="9 10" key="1">
    <citation type="submission" date="2019-06" db="EMBL/GenBank/DDBJ databases">
        <authorList>
            <person name="Broberg M."/>
        </authorList>
    </citation>
    <scope>NUCLEOTIDE SEQUENCE [LARGE SCALE GENOMIC DNA]</scope>
</reference>
<feature type="region of interest" description="Disordered" evidence="6">
    <location>
        <begin position="342"/>
        <end position="385"/>
    </location>
</feature>
<dbReference type="Pfam" id="PF20684">
    <property type="entry name" value="Fung_rhodopsin"/>
    <property type="match status" value="1"/>
</dbReference>
<dbReference type="InterPro" id="IPR052337">
    <property type="entry name" value="SAT4-like"/>
</dbReference>
<evidence type="ECO:0000256" key="3">
    <source>
        <dbReference type="ARBA" id="ARBA00022989"/>
    </source>
</evidence>
<feature type="region of interest" description="Disordered" evidence="6">
    <location>
        <begin position="252"/>
        <end position="276"/>
    </location>
</feature>
<feature type="compositionally biased region" description="Basic and acidic residues" evidence="6">
    <location>
        <begin position="373"/>
        <end position="385"/>
    </location>
</feature>